<dbReference type="Pfam" id="PF01171">
    <property type="entry name" value="ATP_bind_3"/>
    <property type="match status" value="1"/>
</dbReference>
<comment type="catalytic activity">
    <reaction evidence="6 7">
        <text>cytidine(34) in tRNA(Ile2) + L-lysine + ATP = lysidine(34) in tRNA(Ile2) + AMP + diphosphate + H(+)</text>
        <dbReference type="Rhea" id="RHEA:43744"/>
        <dbReference type="Rhea" id="RHEA-COMP:10625"/>
        <dbReference type="Rhea" id="RHEA-COMP:10670"/>
        <dbReference type="ChEBI" id="CHEBI:15378"/>
        <dbReference type="ChEBI" id="CHEBI:30616"/>
        <dbReference type="ChEBI" id="CHEBI:32551"/>
        <dbReference type="ChEBI" id="CHEBI:33019"/>
        <dbReference type="ChEBI" id="CHEBI:82748"/>
        <dbReference type="ChEBI" id="CHEBI:83665"/>
        <dbReference type="ChEBI" id="CHEBI:456215"/>
        <dbReference type="EC" id="6.3.4.19"/>
    </reaction>
</comment>
<dbReference type="Gene3D" id="3.40.50.620">
    <property type="entry name" value="HUPs"/>
    <property type="match status" value="1"/>
</dbReference>
<dbReference type="Pfam" id="PF09179">
    <property type="entry name" value="TilS"/>
    <property type="match status" value="1"/>
</dbReference>
<comment type="subcellular location">
    <subcellularLocation>
        <location evidence="7">Cytoplasm</location>
    </subcellularLocation>
</comment>
<dbReference type="Proteomes" id="UP001645859">
    <property type="component" value="Unassembled WGS sequence"/>
</dbReference>
<dbReference type="InterPro" id="IPR014729">
    <property type="entry name" value="Rossmann-like_a/b/a_fold"/>
</dbReference>
<evidence type="ECO:0000256" key="5">
    <source>
        <dbReference type="ARBA" id="ARBA00022840"/>
    </source>
</evidence>
<organism evidence="10 11">
    <name type="scientific">Leucobacter chromiireducens subsp. solipictus</name>
    <dbReference type="NCBI Taxonomy" id="398235"/>
    <lineage>
        <taxon>Bacteria</taxon>
        <taxon>Bacillati</taxon>
        <taxon>Actinomycetota</taxon>
        <taxon>Actinomycetes</taxon>
        <taxon>Micrococcales</taxon>
        <taxon>Microbacteriaceae</taxon>
        <taxon>Leucobacter</taxon>
    </lineage>
</organism>
<evidence type="ECO:0000256" key="4">
    <source>
        <dbReference type="ARBA" id="ARBA00022741"/>
    </source>
</evidence>
<dbReference type="EC" id="6.3.4.19" evidence="7"/>
<protein>
    <recommendedName>
        <fullName evidence="7">tRNA(Ile)-lysidine synthase</fullName>
        <ecNumber evidence="7">6.3.4.19</ecNumber>
    </recommendedName>
    <alternativeName>
        <fullName evidence="7">tRNA(Ile)-2-lysyl-cytidine synthase</fullName>
    </alternativeName>
    <alternativeName>
        <fullName evidence="7">tRNA(Ile)-lysidine synthetase</fullName>
    </alternativeName>
</protein>
<accession>A0ABS1SES2</accession>
<keyword evidence="4 7" id="KW-0547">Nucleotide-binding</keyword>
<evidence type="ECO:0000256" key="2">
    <source>
        <dbReference type="ARBA" id="ARBA00022598"/>
    </source>
</evidence>
<proteinExistence type="inferred from homology"/>
<dbReference type="HAMAP" id="MF_01161">
    <property type="entry name" value="tRNA_Ile_lys_synt"/>
    <property type="match status" value="1"/>
</dbReference>
<keyword evidence="1 7" id="KW-0963">Cytoplasm</keyword>
<comment type="function">
    <text evidence="7">Ligates lysine onto the cytidine present at position 34 of the AUA codon-specific tRNA(Ile) that contains the anticodon CAU, in an ATP-dependent manner. Cytidine is converted to lysidine, thus changing the amino acid specificity of the tRNA from methionine to isoleucine.</text>
</comment>
<feature type="domain" description="tRNA(Ile)-lysidine/2-thiocytidine synthase N-terminal" evidence="8">
    <location>
        <begin position="24"/>
        <end position="209"/>
    </location>
</feature>
<keyword evidence="11" id="KW-1185">Reference proteome</keyword>
<evidence type="ECO:0000313" key="11">
    <source>
        <dbReference type="Proteomes" id="UP001645859"/>
    </source>
</evidence>
<evidence type="ECO:0000259" key="8">
    <source>
        <dbReference type="Pfam" id="PF01171"/>
    </source>
</evidence>
<dbReference type="CDD" id="cd01992">
    <property type="entry name" value="TilS_N"/>
    <property type="match status" value="1"/>
</dbReference>
<dbReference type="PANTHER" id="PTHR43033:SF1">
    <property type="entry name" value="TRNA(ILE)-LYSIDINE SYNTHASE-RELATED"/>
    <property type="match status" value="1"/>
</dbReference>
<reference evidence="10 11" key="1">
    <citation type="submission" date="2018-09" db="EMBL/GenBank/DDBJ databases">
        <title>Comparative genomics of Leucobacter spp.</title>
        <authorList>
            <person name="Reis A.C."/>
            <person name="Kolvenbach B.A."/>
            <person name="Corvini P.F.X."/>
            <person name="Nunes O.C."/>
        </authorList>
    </citation>
    <scope>NUCLEOTIDE SEQUENCE [LARGE SCALE GENOMIC DNA]</scope>
    <source>
        <strain evidence="10 11">TAN 31504</strain>
    </source>
</reference>
<feature type="domain" description="tRNA(Ile)-lysidine synthase substrate-binding" evidence="9">
    <location>
        <begin position="263"/>
        <end position="327"/>
    </location>
</feature>
<evidence type="ECO:0000256" key="1">
    <source>
        <dbReference type="ARBA" id="ARBA00022490"/>
    </source>
</evidence>
<comment type="caution">
    <text evidence="10">The sequence shown here is derived from an EMBL/GenBank/DDBJ whole genome shotgun (WGS) entry which is preliminary data.</text>
</comment>
<feature type="binding site" evidence="7">
    <location>
        <begin position="29"/>
        <end position="34"/>
    </location>
    <ligand>
        <name>ATP</name>
        <dbReference type="ChEBI" id="CHEBI:30616"/>
    </ligand>
</feature>
<evidence type="ECO:0000256" key="6">
    <source>
        <dbReference type="ARBA" id="ARBA00048539"/>
    </source>
</evidence>
<evidence type="ECO:0000256" key="3">
    <source>
        <dbReference type="ARBA" id="ARBA00022694"/>
    </source>
</evidence>
<keyword evidence="2 7" id="KW-0436">Ligase</keyword>
<dbReference type="InterPro" id="IPR015262">
    <property type="entry name" value="tRNA_Ile_lys_synt_subst-bd"/>
</dbReference>
<dbReference type="InterPro" id="IPR011063">
    <property type="entry name" value="TilS/TtcA_N"/>
</dbReference>
<gene>
    <name evidence="7 10" type="primary">tilS</name>
    <name evidence="10" type="ORF">D3230_07010</name>
</gene>
<dbReference type="InterPro" id="IPR012094">
    <property type="entry name" value="tRNA_Ile_lys_synt"/>
</dbReference>
<dbReference type="EMBL" id="QYAC01000003">
    <property type="protein sequence ID" value="MBL3679046.1"/>
    <property type="molecule type" value="Genomic_DNA"/>
</dbReference>
<dbReference type="PANTHER" id="PTHR43033">
    <property type="entry name" value="TRNA(ILE)-LYSIDINE SYNTHASE-RELATED"/>
    <property type="match status" value="1"/>
</dbReference>
<evidence type="ECO:0000256" key="7">
    <source>
        <dbReference type="HAMAP-Rule" id="MF_01161"/>
    </source>
</evidence>
<dbReference type="SUPFAM" id="SSF82829">
    <property type="entry name" value="MesJ substrate recognition domain-like"/>
    <property type="match status" value="1"/>
</dbReference>
<dbReference type="SUPFAM" id="SSF52402">
    <property type="entry name" value="Adenine nucleotide alpha hydrolases-like"/>
    <property type="match status" value="1"/>
</dbReference>
<keyword evidence="3 7" id="KW-0819">tRNA processing</keyword>
<dbReference type="NCBIfam" id="TIGR02432">
    <property type="entry name" value="lysidine_TilS_N"/>
    <property type="match status" value="1"/>
</dbReference>
<name>A0ABS1SES2_9MICO</name>
<dbReference type="InterPro" id="IPR012795">
    <property type="entry name" value="tRNA_Ile_lys_synt_N"/>
</dbReference>
<sequence length="338" mass="34862">MAIRRAVRETLRRAIAAPGEAPLVLVALSGGADSLALAAALAAEGPRLGIRAGALVIDHGLQPGSAEVARTAAAQATAWHLDPVLVRRIAVPDNAPGGPEAAARTARYDAFAVAAAESGARAVLTGHTRSDQAEQVLLGLARGSGLRSIAGIPPHRELGPGCVLLRPFLAPDPEITRATTAASCARLGVTPWSDPHNADPRYARVRVRDRVLPAIEGELGPGVAAALARTADLAAEDADALDALAAEALHRARCEADTGGVALDAETLRGLPAALRNRVIRQLAATEFGAQLSREHTETIAALVTDWRGQGPIPAPGIRVRRAAGRLQFEAQARGPAA</sequence>
<dbReference type="Gene3D" id="1.20.59.20">
    <property type="match status" value="1"/>
</dbReference>
<evidence type="ECO:0000259" key="9">
    <source>
        <dbReference type="Pfam" id="PF09179"/>
    </source>
</evidence>
<evidence type="ECO:0000313" key="10">
    <source>
        <dbReference type="EMBL" id="MBL3679046.1"/>
    </source>
</evidence>
<comment type="domain">
    <text evidence="7">The N-terminal region contains the highly conserved SGGXDS motif, predicted to be a P-loop motif involved in ATP binding.</text>
</comment>
<keyword evidence="5 7" id="KW-0067">ATP-binding</keyword>
<comment type="similarity">
    <text evidence="7">Belongs to the tRNA(Ile)-lysidine synthase family.</text>
</comment>